<evidence type="ECO:0000313" key="10">
    <source>
        <dbReference type="Proteomes" id="UP000003688"/>
    </source>
</evidence>
<dbReference type="InterPro" id="IPR033403">
    <property type="entry name" value="DUF5110"/>
</dbReference>
<dbReference type="Gene3D" id="3.20.20.80">
    <property type="entry name" value="Glycosidases"/>
    <property type="match status" value="1"/>
</dbReference>
<dbReference type="PANTHER" id="PTHR22762:SF120">
    <property type="entry name" value="HETEROGLYCAN GLUCOSIDASE 1"/>
    <property type="match status" value="1"/>
</dbReference>
<dbReference type="GO" id="GO:0030246">
    <property type="term" value="F:carbohydrate binding"/>
    <property type="evidence" value="ECO:0007669"/>
    <property type="project" value="InterPro"/>
</dbReference>
<evidence type="ECO:0000256" key="1">
    <source>
        <dbReference type="ARBA" id="ARBA00007806"/>
    </source>
</evidence>
<protein>
    <submittedName>
        <fullName evidence="9">Alpha-glucosidase</fullName>
        <ecNumber evidence="9">3.2.1.20</ecNumber>
    </submittedName>
</protein>
<evidence type="ECO:0000259" key="7">
    <source>
        <dbReference type="Pfam" id="PF17137"/>
    </source>
</evidence>
<dbReference type="InterPro" id="IPR030458">
    <property type="entry name" value="Glyco_hydro_31_AS"/>
</dbReference>
<keyword evidence="3 4" id="KW-0326">Glycosidase</keyword>
<dbReference type="RefSeq" id="WP_007416932.1">
    <property type="nucleotide sequence ID" value="NZ_ABOX02000033.1"/>
</dbReference>
<gene>
    <name evidence="9" type="ORF">Cflav_PD2214</name>
</gene>
<feature type="domain" description="Glycosyl hydrolase family 31 C-terminal" evidence="8">
    <location>
        <begin position="580"/>
        <end position="666"/>
    </location>
</feature>
<evidence type="ECO:0000313" key="9">
    <source>
        <dbReference type="EMBL" id="EEF59086.1"/>
    </source>
</evidence>
<dbReference type="PANTHER" id="PTHR22762">
    <property type="entry name" value="ALPHA-GLUCOSIDASE"/>
    <property type="match status" value="1"/>
</dbReference>
<dbReference type="EC" id="3.2.1.20" evidence="9"/>
<feature type="domain" description="DUF5110" evidence="7">
    <location>
        <begin position="683"/>
        <end position="749"/>
    </location>
</feature>
<dbReference type="InterPro" id="IPR011013">
    <property type="entry name" value="Gal_mutarotase_sf_dom"/>
</dbReference>
<dbReference type="CDD" id="cd14752">
    <property type="entry name" value="GH31_N"/>
    <property type="match status" value="1"/>
</dbReference>
<feature type="domain" description="Glycoside hydrolase family 31 TIM barrel" evidence="5">
    <location>
        <begin position="246"/>
        <end position="571"/>
    </location>
</feature>
<evidence type="ECO:0000259" key="5">
    <source>
        <dbReference type="Pfam" id="PF01055"/>
    </source>
</evidence>
<keyword evidence="2 4" id="KW-0378">Hydrolase</keyword>
<evidence type="ECO:0000256" key="2">
    <source>
        <dbReference type="ARBA" id="ARBA00022801"/>
    </source>
</evidence>
<comment type="similarity">
    <text evidence="1 4">Belongs to the glycosyl hydrolase 31 family.</text>
</comment>
<dbReference type="Pfam" id="PF21365">
    <property type="entry name" value="Glyco_hydro_31_3rd"/>
    <property type="match status" value="1"/>
</dbReference>
<dbReference type="InterPro" id="IPR017853">
    <property type="entry name" value="GH"/>
</dbReference>
<dbReference type="Gene3D" id="2.60.40.1760">
    <property type="entry name" value="glycosyl hydrolase (family 31)"/>
    <property type="match status" value="1"/>
</dbReference>
<dbReference type="SUPFAM" id="SSF51445">
    <property type="entry name" value="(Trans)glycosidases"/>
    <property type="match status" value="1"/>
</dbReference>
<dbReference type="EMBL" id="ABOX02000033">
    <property type="protein sequence ID" value="EEF59086.1"/>
    <property type="molecule type" value="Genomic_DNA"/>
</dbReference>
<dbReference type="GO" id="GO:0004558">
    <property type="term" value="F:alpha-1,4-glucosidase activity"/>
    <property type="evidence" value="ECO:0007669"/>
    <property type="project" value="UniProtKB-EC"/>
</dbReference>
<accession>B9XM93</accession>
<dbReference type="GO" id="GO:0005975">
    <property type="term" value="P:carbohydrate metabolic process"/>
    <property type="evidence" value="ECO:0007669"/>
    <property type="project" value="InterPro"/>
</dbReference>
<evidence type="ECO:0000259" key="6">
    <source>
        <dbReference type="Pfam" id="PF13802"/>
    </source>
</evidence>
<evidence type="ECO:0000256" key="4">
    <source>
        <dbReference type="RuleBase" id="RU361185"/>
    </source>
</evidence>
<dbReference type="SUPFAM" id="SSF51011">
    <property type="entry name" value="Glycosyl hydrolase domain"/>
    <property type="match status" value="1"/>
</dbReference>
<dbReference type="Pfam" id="PF17137">
    <property type="entry name" value="DUF5110"/>
    <property type="match status" value="1"/>
</dbReference>
<dbReference type="AlphaFoldDB" id="B9XM93"/>
<dbReference type="Pfam" id="PF01055">
    <property type="entry name" value="Glyco_hydro_31_2nd"/>
    <property type="match status" value="1"/>
</dbReference>
<evidence type="ECO:0000259" key="8">
    <source>
        <dbReference type="Pfam" id="PF21365"/>
    </source>
</evidence>
<name>B9XM93_PEDPL</name>
<dbReference type="InterPro" id="IPR000322">
    <property type="entry name" value="Glyco_hydro_31_TIM"/>
</dbReference>
<dbReference type="OrthoDB" id="176168at2"/>
<dbReference type="Pfam" id="PF13802">
    <property type="entry name" value="Gal_mutarotas_2"/>
    <property type="match status" value="1"/>
</dbReference>
<dbReference type="SUPFAM" id="SSF74650">
    <property type="entry name" value="Galactose mutarotase-like"/>
    <property type="match status" value="1"/>
</dbReference>
<reference evidence="9 10" key="1">
    <citation type="journal article" date="2011" name="J. Bacteriol.">
        <title>Genome sequence of 'Pedosphaera parvula' Ellin514, an aerobic Verrucomicrobial isolate from pasture soil.</title>
        <authorList>
            <person name="Kant R."/>
            <person name="van Passel M.W."/>
            <person name="Sangwan P."/>
            <person name="Palva A."/>
            <person name="Lucas S."/>
            <person name="Copeland A."/>
            <person name="Lapidus A."/>
            <person name="Glavina Del Rio T."/>
            <person name="Dalin E."/>
            <person name="Tice H."/>
            <person name="Bruce D."/>
            <person name="Goodwin L."/>
            <person name="Pitluck S."/>
            <person name="Chertkov O."/>
            <person name="Larimer F.W."/>
            <person name="Land M.L."/>
            <person name="Hauser L."/>
            <person name="Brettin T.S."/>
            <person name="Detter J.C."/>
            <person name="Han S."/>
            <person name="de Vos W.M."/>
            <person name="Janssen P.H."/>
            <person name="Smidt H."/>
        </authorList>
    </citation>
    <scope>NUCLEOTIDE SEQUENCE [LARGE SCALE GENOMIC DNA]</scope>
    <source>
        <strain evidence="9 10">Ellin514</strain>
    </source>
</reference>
<evidence type="ECO:0000256" key="3">
    <source>
        <dbReference type="ARBA" id="ARBA00023295"/>
    </source>
</evidence>
<dbReference type="CDD" id="cd06604">
    <property type="entry name" value="GH31_glucosidase_II_MalA"/>
    <property type="match status" value="1"/>
</dbReference>
<comment type="caution">
    <text evidence="9">The sequence shown here is derived from an EMBL/GenBank/DDBJ whole genome shotgun (WGS) entry which is preliminary data.</text>
</comment>
<keyword evidence="10" id="KW-1185">Reference proteome</keyword>
<proteinExistence type="inferred from homology"/>
<dbReference type="InterPro" id="IPR048395">
    <property type="entry name" value="Glyco_hydro_31_C"/>
</dbReference>
<organism evidence="9 10">
    <name type="scientific">Pedosphaera parvula (strain Ellin514)</name>
    <dbReference type="NCBI Taxonomy" id="320771"/>
    <lineage>
        <taxon>Bacteria</taxon>
        <taxon>Pseudomonadati</taxon>
        <taxon>Verrucomicrobiota</taxon>
        <taxon>Pedosphaerae</taxon>
        <taxon>Pedosphaerales</taxon>
        <taxon>Pedosphaeraceae</taxon>
        <taxon>Pedosphaera</taxon>
    </lineage>
</organism>
<dbReference type="PROSITE" id="PS00129">
    <property type="entry name" value="GLYCOSYL_HYDROL_F31_1"/>
    <property type="match status" value="1"/>
</dbReference>
<dbReference type="Gene3D" id="2.60.40.1180">
    <property type="entry name" value="Golgi alpha-mannosidase II"/>
    <property type="match status" value="2"/>
</dbReference>
<feature type="domain" description="Glycoside hydrolase family 31 N-terminal" evidence="6">
    <location>
        <begin position="33"/>
        <end position="203"/>
    </location>
</feature>
<sequence length="791" mass="89027">MSKFNGATVKSIGQLQVRDIGSQAALVQSSRDTVQITALAPDLFRLRIARARSFSERPSWAVSKTEWPAHVTKITQSGGEIVLATEKGRLSLNLKNGQWKLCDLHGNVAFDSLAGATGFQVTKAGVTLKLTADESIFGLGETTGTYNKRGLIRELWNIDVLGHAKAIYPGLRSLYVSIPFVISLRQGSAAGLFWDNPARQLWDIGQTNQDNWQMTAASGEIDLYLFLGPEVGDVVARYTELTGRMPMPPMWALGYQQCRYSYETARRTEEVAKTFRDKKIPCDVIYLDIHHMDGYRVFTFGKTYPKPGQLMSRLAKKGFKVVTIVDPGVKDDPDFNVLKRGLKENAFVKDPQGRKDYVGRVWPGRSRFPDFLRRNVREWWGREQNKLLELGVAGFWNDMNEPANFALPTKTLPEKCPHHTDVGLMPHSDAHNLYGMQMARASREGALAHQPNERPFVISRAGYAGVQRYAMVWTGDNSSVWDHLNDAIQMFLNLSISGLAFCGGDIGGFLDNTTPELLLRWFQMATFTPFYRNHTNIKTIDQEPWAFGPKVEAICRRYIELRYQLLPYLYGLFSEAHRNGTPIMRPLFWHYQDDPVATAAGDQFMLGDSLMVAPIVRQGAVARSVYLPRGEWFDFWTGQKHAGARHVLADAPIEKIPLYVRGGAIIPMAAVQQFVDQKPLTTINLHIWPGANGALNWYEDDGVTMNYTSGDYLERQITSSLEKNSGRIHLSVPTGRRASKVKIWRVILRGVSKHLRAKTNNRPVATHFDQLTNICSLELPNTNSGMEITLK</sequence>
<dbReference type="InterPro" id="IPR013780">
    <property type="entry name" value="Glyco_hydro_b"/>
</dbReference>
<dbReference type="Proteomes" id="UP000003688">
    <property type="component" value="Unassembled WGS sequence"/>
</dbReference>
<dbReference type="InterPro" id="IPR025887">
    <property type="entry name" value="Glyco_hydro_31_N_dom"/>
</dbReference>
<dbReference type="STRING" id="320771.Cflav_PD2214"/>